<feature type="binding site" evidence="8">
    <location>
        <position position="168"/>
    </location>
    <ligand>
        <name>chlorophyll b</name>
        <dbReference type="ChEBI" id="CHEBI:61721"/>
        <label>4</label>
    </ligand>
</feature>
<protein>
    <recommendedName>
        <fullName evidence="11">Plastid light harvesting protein</fullName>
    </recommendedName>
</protein>
<evidence type="ECO:0000256" key="3">
    <source>
        <dbReference type="ARBA" id="ARBA00005933"/>
    </source>
</evidence>
<keyword evidence="5" id="KW-0602">Photosynthesis</keyword>
<feature type="binding site" evidence="8">
    <location>
        <position position="111"/>
    </location>
    <ligand>
        <name>chlorophyll a</name>
        <dbReference type="ChEBI" id="CHEBI:58416"/>
        <label>1</label>
    </ligand>
</feature>
<organism evidence="10">
    <name type="scientific">Corethron hystrix</name>
    <dbReference type="NCBI Taxonomy" id="216773"/>
    <lineage>
        <taxon>Eukaryota</taxon>
        <taxon>Sar</taxon>
        <taxon>Stramenopiles</taxon>
        <taxon>Ochrophyta</taxon>
        <taxon>Bacillariophyta</taxon>
        <taxon>Coscinodiscophyceae</taxon>
        <taxon>Corethrophycidae</taxon>
        <taxon>Corethrales</taxon>
        <taxon>Corethraceae</taxon>
        <taxon>Corethron</taxon>
    </lineage>
</organism>
<dbReference type="GO" id="GO:0009765">
    <property type="term" value="P:photosynthesis, light harvesting"/>
    <property type="evidence" value="ECO:0007669"/>
    <property type="project" value="InterPro"/>
</dbReference>
<evidence type="ECO:0000256" key="2">
    <source>
        <dbReference type="ARBA" id="ARBA00004229"/>
    </source>
</evidence>
<gene>
    <name evidence="10" type="ORF">CHYS00102_LOCUS28291</name>
</gene>
<evidence type="ECO:0000256" key="7">
    <source>
        <dbReference type="ARBA" id="ARBA00023243"/>
    </source>
</evidence>
<dbReference type="AlphaFoldDB" id="A0A7S1BXH5"/>
<keyword evidence="8" id="KW-0157">Chromophore</keyword>
<feature type="signal peptide" evidence="9">
    <location>
        <begin position="1"/>
        <end position="17"/>
    </location>
</feature>
<evidence type="ECO:0000256" key="6">
    <source>
        <dbReference type="ARBA" id="ARBA00022640"/>
    </source>
</evidence>
<keyword evidence="9" id="KW-0732">Signal</keyword>
<feature type="binding site" evidence="8">
    <location>
        <position position="114"/>
    </location>
    <ligand>
        <name>chlorophyll a</name>
        <dbReference type="ChEBI" id="CHEBI:58416"/>
        <label>1</label>
    </ligand>
</feature>
<feature type="binding site" description="axial binding residue" evidence="8">
    <location>
        <position position="116"/>
    </location>
    <ligand>
        <name>chlorophyll b</name>
        <dbReference type="ChEBI" id="CHEBI:61721"/>
        <label>1</label>
    </ligand>
    <ligandPart>
        <name>Mg</name>
        <dbReference type="ChEBI" id="CHEBI:25107"/>
    </ligandPart>
</feature>
<accession>A0A7S1BXH5</accession>
<keyword evidence="6" id="KW-0934">Plastid</keyword>
<evidence type="ECO:0000256" key="5">
    <source>
        <dbReference type="ARBA" id="ARBA00022531"/>
    </source>
</evidence>
<feature type="binding site" description="axial binding residue" evidence="8">
    <location>
        <position position="73"/>
    </location>
    <ligand>
        <name>chlorophyll b</name>
        <dbReference type="ChEBI" id="CHEBI:61721"/>
        <label>1</label>
    </ligand>
    <ligandPart>
        <name>Mg</name>
        <dbReference type="ChEBI" id="CHEBI:25107"/>
    </ligandPart>
</feature>
<proteinExistence type="inferred from homology"/>
<sequence>MKIVASIIAATLGSAAAFTATPLSIRTDLRLRSDATADESVETAVDEVDIAPPAEEVLAVPGSVSSSAFCRGYVGGEGPEPMLMGGTSINWDPAGFTQRAPEWVPWFREAELKHGRAAMLATVGFIVPQFMRIPGEQFSFESIPNVIDAHDALPDSMGQIFLWISVIEAMTFPALANMDGYDREPGDFSFDPLGIYPSDPVKQNEYKLAELKNGRLAMIAIGGMVTGAAITGTGFPYLP</sequence>
<dbReference type="InterPro" id="IPR022796">
    <property type="entry name" value="Chloroa_b-bind"/>
</dbReference>
<reference evidence="10" key="1">
    <citation type="submission" date="2021-01" db="EMBL/GenBank/DDBJ databases">
        <authorList>
            <person name="Corre E."/>
            <person name="Pelletier E."/>
            <person name="Niang G."/>
            <person name="Scheremetjew M."/>
            <person name="Finn R."/>
            <person name="Kale V."/>
            <person name="Holt S."/>
            <person name="Cochrane G."/>
            <person name="Meng A."/>
            <person name="Brown T."/>
            <person name="Cohen L."/>
        </authorList>
    </citation>
    <scope>NUCLEOTIDE SEQUENCE</scope>
    <source>
        <strain evidence="10">308</strain>
    </source>
</reference>
<comment type="function">
    <text evidence="1">The light-harvesting complex (LHC) functions as a light receptor, it captures and delivers excitation energy to photosystems with which it is closely associated. Energy is transferred from the carotenoid and chlorophyll C (or B) to chlorophyll A and the photosynthetic reaction centers where it is used to synthesize ATP and reducing power.</text>
</comment>
<dbReference type="GO" id="GO:0016020">
    <property type="term" value="C:membrane"/>
    <property type="evidence" value="ECO:0007669"/>
    <property type="project" value="InterPro"/>
</dbReference>
<dbReference type="GO" id="GO:0009507">
    <property type="term" value="C:chloroplast"/>
    <property type="evidence" value="ECO:0007669"/>
    <property type="project" value="UniProtKB-SubCell"/>
</dbReference>
<evidence type="ECO:0008006" key="11">
    <source>
        <dbReference type="Google" id="ProtNLM"/>
    </source>
</evidence>
<dbReference type="GO" id="GO:0030076">
    <property type="term" value="C:light-harvesting complex"/>
    <property type="evidence" value="ECO:0007669"/>
    <property type="project" value="UniProtKB-KW"/>
</dbReference>
<comment type="similarity">
    <text evidence="3">Belongs to the fucoxanthin chlorophyll protein family.</text>
</comment>
<evidence type="ECO:0000313" key="10">
    <source>
        <dbReference type="EMBL" id="CAD8901072.1"/>
    </source>
</evidence>
<keyword evidence="7" id="KW-0437">Light-harvesting polypeptide</keyword>
<feature type="chain" id="PRO_5031229337" description="Plastid light harvesting protein" evidence="9">
    <location>
        <begin position="18"/>
        <end position="239"/>
    </location>
</feature>
<dbReference type="GO" id="GO:0016168">
    <property type="term" value="F:chlorophyll binding"/>
    <property type="evidence" value="ECO:0007669"/>
    <property type="project" value="UniProtKB-KW"/>
</dbReference>
<dbReference type="Pfam" id="PF00504">
    <property type="entry name" value="Chloroa_b-bind"/>
    <property type="match status" value="1"/>
</dbReference>
<keyword evidence="4" id="KW-0150">Chloroplast</keyword>
<evidence type="ECO:0000256" key="4">
    <source>
        <dbReference type="ARBA" id="ARBA00022528"/>
    </source>
</evidence>
<comment type="subcellular location">
    <subcellularLocation>
        <location evidence="2">Plastid</location>
        <location evidence="2">Chloroplast</location>
    </subcellularLocation>
</comment>
<dbReference type="PANTHER" id="PTHR21649">
    <property type="entry name" value="CHLOROPHYLL A/B BINDING PROTEIN"/>
    <property type="match status" value="1"/>
</dbReference>
<evidence type="ECO:0000256" key="8">
    <source>
        <dbReference type="PIRSR" id="PIRSR601344-1"/>
    </source>
</evidence>
<keyword evidence="8" id="KW-0148">Chlorophyll</keyword>
<dbReference type="InterPro" id="IPR001344">
    <property type="entry name" value="Chloro_AB-bd_pln"/>
</dbReference>
<name>A0A7S1BXH5_9STRA</name>
<dbReference type="EMBL" id="HBFR01038744">
    <property type="protein sequence ID" value="CAD8901072.1"/>
    <property type="molecule type" value="Transcribed_RNA"/>
</dbReference>
<feature type="binding site" evidence="8">
    <location>
        <position position="91"/>
    </location>
    <ligand>
        <name>chlorophyll a</name>
        <dbReference type="ChEBI" id="CHEBI:58416"/>
        <label>1</label>
    </ligand>
</feature>
<feature type="binding site" evidence="8">
    <location>
        <position position="215"/>
    </location>
    <ligand>
        <name>chlorophyll a</name>
        <dbReference type="ChEBI" id="CHEBI:58416"/>
        <label>1</label>
    </ligand>
</feature>
<feature type="binding site" evidence="8">
    <location>
        <position position="210"/>
    </location>
    <ligand>
        <name>chlorophyll a</name>
        <dbReference type="ChEBI" id="CHEBI:58416"/>
        <label>1</label>
    </ligand>
</feature>
<evidence type="ECO:0000256" key="9">
    <source>
        <dbReference type="SAM" id="SignalP"/>
    </source>
</evidence>
<dbReference type="Gene3D" id="1.10.3460.10">
    <property type="entry name" value="Chlorophyll a/b binding protein domain"/>
    <property type="match status" value="1"/>
</dbReference>
<feature type="binding site" evidence="8">
    <location>
        <position position="213"/>
    </location>
    <ligand>
        <name>chlorophyll a</name>
        <dbReference type="ChEBI" id="CHEBI:58416"/>
        <label>1</label>
    </ligand>
</feature>
<dbReference type="SUPFAM" id="SSF103511">
    <property type="entry name" value="Chlorophyll a-b binding protein"/>
    <property type="match status" value="1"/>
</dbReference>
<evidence type="ECO:0000256" key="1">
    <source>
        <dbReference type="ARBA" id="ARBA00004022"/>
    </source>
</evidence>